<comment type="caution">
    <text evidence="1">The sequence shown here is derived from an EMBL/GenBank/DDBJ whole genome shotgun (WGS) entry which is preliminary data.</text>
</comment>
<dbReference type="RefSeq" id="WP_035959229.1">
    <property type="nucleotide sequence ID" value="NZ_JAQDQP010000019.1"/>
</dbReference>
<dbReference type="Proteomes" id="UP000030664">
    <property type="component" value="Unassembled WGS sequence"/>
</dbReference>
<accession>A0A0B0DFR0</accession>
<dbReference type="AlphaFoldDB" id="A0A0B0DFR0"/>
<dbReference type="eggNOG" id="COG1846">
    <property type="taxonomic scope" value="Bacteria"/>
</dbReference>
<dbReference type="STRING" id="223184.AS25_00350"/>
<proteinExistence type="predicted"/>
<gene>
    <name evidence="1" type="ORF">AS25_00350</name>
</gene>
<organism evidence="1 2">
    <name type="scientific">Kocuria marina</name>
    <dbReference type="NCBI Taxonomy" id="223184"/>
    <lineage>
        <taxon>Bacteria</taxon>
        <taxon>Bacillati</taxon>
        <taxon>Actinomycetota</taxon>
        <taxon>Actinomycetes</taxon>
        <taxon>Micrococcales</taxon>
        <taxon>Micrococcaceae</taxon>
        <taxon>Kocuria</taxon>
    </lineage>
</organism>
<sequence length="203" mass="21765">MFVLTLTQRVADASRPDPAMDHELCRRLRDVPARAPFQPTAPGEVRGLTEDAHAAVAAAMIAVREDRYAVGIGVGDVFLTRVDHEDGRVAVTAEGPGMSHGHLAAQPGRDTERAAVRVSAADATAAEQAQAVLKLVGRIVSERSEAEWRVVDLLVPGARGQQKTVAQQLGITPQAVSKAVVRSLWNEEWQARPAAATLLRLCE</sequence>
<evidence type="ECO:0000313" key="1">
    <source>
        <dbReference type="EMBL" id="KHE75570.1"/>
    </source>
</evidence>
<evidence type="ECO:0000313" key="2">
    <source>
        <dbReference type="Proteomes" id="UP000030664"/>
    </source>
</evidence>
<name>A0A0B0DFR0_9MICC</name>
<dbReference type="EMBL" id="JROM01000003">
    <property type="protein sequence ID" value="KHE75570.1"/>
    <property type="molecule type" value="Genomic_DNA"/>
</dbReference>
<reference evidence="1 2" key="1">
    <citation type="submission" date="2014-09" db="EMBL/GenBank/DDBJ databases">
        <title>High-quality draft genome sequence of Kocuria marina SO9-6, an actinobacterium isolated from a copper mine.</title>
        <authorList>
            <person name="Castro D.B."/>
            <person name="Pereira L.B."/>
            <person name="Silva M.V."/>
            <person name="Silva B.P."/>
            <person name="Zanardi B.R."/>
            <person name="Carlos C."/>
            <person name="Belgini D.R."/>
            <person name="Limache E.G."/>
            <person name="Lacerda G.V."/>
            <person name="Nery M.B."/>
            <person name="Gomes M.B."/>
            <person name="Souza S."/>
            <person name="Silva T.M."/>
            <person name="Rodrigues V.D."/>
            <person name="Paulino L.C."/>
            <person name="Vicentini R."/>
            <person name="Ferraz L.F."/>
            <person name="Ottoboni L.M."/>
        </authorList>
    </citation>
    <scope>NUCLEOTIDE SEQUENCE [LARGE SCALE GENOMIC DNA]</scope>
    <source>
        <strain evidence="1 2">SO9-6</strain>
    </source>
</reference>
<protein>
    <submittedName>
        <fullName evidence="1">Uncharacterized protein</fullName>
    </submittedName>
</protein>